<gene>
    <name evidence="2" type="ORF">BDV23DRAFT_29835</name>
</gene>
<evidence type="ECO:0000313" key="2">
    <source>
        <dbReference type="EMBL" id="KAE8384827.1"/>
    </source>
</evidence>
<name>A0A5N7BTI6_PETAA</name>
<dbReference type="AlphaFoldDB" id="A0A5N7BTI6"/>
<feature type="region of interest" description="Disordered" evidence="1">
    <location>
        <begin position="255"/>
        <end position="348"/>
    </location>
</feature>
<protein>
    <submittedName>
        <fullName evidence="2">Uncharacterized protein</fullName>
    </submittedName>
</protein>
<feature type="compositionally biased region" description="Polar residues" evidence="1">
    <location>
        <begin position="287"/>
        <end position="320"/>
    </location>
</feature>
<feature type="compositionally biased region" description="Polar residues" evidence="1">
    <location>
        <begin position="421"/>
        <end position="447"/>
    </location>
</feature>
<feature type="region of interest" description="Disordered" evidence="1">
    <location>
        <begin position="586"/>
        <end position="605"/>
    </location>
</feature>
<organism evidence="2">
    <name type="scientific">Petromyces alliaceus</name>
    <name type="common">Aspergillus alliaceus</name>
    <dbReference type="NCBI Taxonomy" id="209559"/>
    <lineage>
        <taxon>Eukaryota</taxon>
        <taxon>Fungi</taxon>
        <taxon>Dikarya</taxon>
        <taxon>Ascomycota</taxon>
        <taxon>Pezizomycotina</taxon>
        <taxon>Eurotiomycetes</taxon>
        <taxon>Eurotiomycetidae</taxon>
        <taxon>Eurotiales</taxon>
        <taxon>Aspergillaceae</taxon>
        <taxon>Aspergillus</taxon>
        <taxon>Aspergillus subgen. Circumdati</taxon>
    </lineage>
</organism>
<dbReference type="EMBL" id="ML735354">
    <property type="protein sequence ID" value="KAE8384827.1"/>
    <property type="molecule type" value="Genomic_DNA"/>
</dbReference>
<feature type="compositionally biased region" description="Polar residues" evidence="1">
    <location>
        <begin position="143"/>
        <end position="153"/>
    </location>
</feature>
<accession>A0A5N7BTI6</accession>
<feature type="region of interest" description="Disordered" evidence="1">
    <location>
        <begin position="31"/>
        <end position="51"/>
    </location>
</feature>
<feature type="region of interest" description="Disordered" evidence="1">
    <location>
        <begin position="463"/>
        <end position="507"/>
    </location>
</feature>
<dbReference type="OrthoDB" id="4185962at2759"/>
<proteinExistence type="predicted"/>
<reference evidence="2" key="1">
    <citation type="submission" date="2019-04" db="EMBL/GenBank/DDBJ databases">
        <title>Friends and foes A comparative genomics studyof 23 Aspergillus species from section Flavi.</title>
        <authorList>
            <consortium name="DOE Joint Genome Institute"/>
            <person name="Kjaerbolling I."/>
            <person name="Vesth T."/>
            <person name="Frisvad J.C."/>
            <person name="Nybo J.L."/>
            <person name="Theobald S."/>
            <person name="Kildgaard S."/>
            <person name="Isbrandt T."/>
            <person name="Kuo A."/>
            <person name="Sato A."/>
            <person name="Lyhne E.K."/>
            <person name="Kogle M.E."/>
            <person name="Wiebenga A."/>
            <person name="Kun R.S."/>
            <person name="Lubbers R.J."/>
            <person name="Makela M.R."/>
            <person name="Barry K."/>
            <person name="Chovatia M."/>
            <person name="Clum A."/>
            <person name="Daum C."/>
            <person name="Haridas S."/>
            <person name="He G."/>
            <person name="LaButti K."/>
            <person name="Lipzen A."/>
            <person name="Mondo S."/>
            <person name="Riley R."/>
            <person name="Salamov A."/>
            <person name="Simmons B.A."/>
            <person name="Magnuson J.K."/>
            <person name="Henrissat B."/>
            <person name="Mortensen U.H."/>
            <person name="Larsen T.O."/>
            <person name="Devries R.P."/>
            <person name="Grigoriev I.V."/>
            <person name="Machida M."/>
            <person name="Baker S.E."/>
            <person name="Andersen M.R."/>
        </authorList>
    </citation>
    <scope>NUCLEOTIDE SEQUENCE [LARGE SCALE GENOMIC DNA]</scope>
    <source>
        <strain evidence="2">IBT 14317</strain>
    </source>
</reference>
<feature type="region of interest" description="Disordered" evidence="1">
    <location>
        <begin position="385"/>
        <end position="447"/>
    </location>
</feature>
<feature type="region of interest" description="Disordered" evidence="1">
    <location>
        <begin position="132"/>
        <end position="162"/>
    </location>
</feature>
<evidence type="ECO:0000256" key="1">
    <source>
        <dbReference type="SAM" id="MobiDB-lite"/>
    </source>
</evidence>
<sequence length="626" mass="67818">MASDDQSSSRTRRRHQAFSFSVTLRPSIARRARIVRPPAPPPSCEESVHYPVFNPRDPRHNPAVATSSWDRDSYYISPSTSLESPVSWVQSLPKRSLRKARSGLVALRAGMQRRAAIFASSRTANVLQPWPLSDTLEGDQQDDSSFPSTISEASTEEDSEFGTHLHRTECNDSSSLSCDVDKCLDNWPFSVTINDLNPFQELSGGYWPPGLFLTEAAHCIFPGDSTDVNNGLGPHMPRELTTGDYIQLDDYFMNESDSQSEDSRPELSRLSKSLPGPGCSQIRDADTQPTLATIPTPFSNSPLAPTSPGATSMNGNTHRTMSPLPLISSPETPKLPTSDGETKSPKVVSAVQSPGRFYASRTPQVSSAALVAESRGLIDRVSGYSDNSITRTEDGTEGDASESAPCQEPSSNLQAEPVESNRPSITDSTQTQDNSEARTNASTSNNPVQTMLAFSLGPETVASEVQDDNGHDTPSRPSGDTNGLACSDFSRGQAPWSTRPSEDATATDLTSVSNNVWTPIENGDLTSLLSLTDEYFLVDGKTSGHPDRGDNPTKAERSIVSDGSLYSGPGFDCGSIGTIDVPEIIGPGRPVQVPSPRAYRAERDPSDDSIDEYLLTYPMYQRRYFS</sequence>
<dbReference type="Proteomes" id="UP000326877">
    <property type="component" value="Unassembled WGS sequence"/>
</dbReference>